<proteinExistence type="predicted"/>
<feature type="domain" description="Pvc16 N-terminal" evidence="1">
    <location>
        <begin position="9"/>
        <end position="183"/>
    </location>
</feature>
<protein>
    <submittedName>
        <fullName evidence="2">DUF4255 domain-containing protein</fullName>
    </submittedName>
</protein>
<dbReference type="Pfam" id="PF14065">
    <property type="entry name" value="Pvc16_N"/>
    <property type="match status" value="1"/>
</dbReference>
<dbReference type="Proteomes" id="UP000309389">
    <property type="component" value="Unassembled WGS sequence"/>
</dbReference>
<keyword evidence="3" id="KW-1185">Reference proteome</keyword>
<evidence type="ECO:0000259" key="1">
    <source>
        <dbReference type="Pfam" id="PF14065"/>
    </source>
</evidence>
<reference evidence="2 3" key="1">
    <citation type="submission" date="2019-04" db="EMBL/GenBank/DDBJ databases">
        <title>Altererythrobacter aquimixticola sp. nov., isolated from sediment of junction between the ocean and a freshwater spring.</title>
        <authorList>
            <person name="Yoon J.-H."/>
        </authorList>
    </citation>
    <scope>NUCLEOTIDE SEQUENCE [LARGE SCALE GENOMIC DNA]</scope>
    <source>
        <strain evidence="2 3">SSKS-13</strain>
    </source>
</reference>
<accession>A0A4V4U8Y2</accession>
<organism evidence="2 3">
    <name type="scientific">Alteraurantiacibacter aquimixticola</name>
    <dbReference type="NCBI Taxonomy" id="2489173"/>
    <lineage>
        <taxon>Bacteria</taxon>
        <taxon>Pseudomonadati</taxon>
        <taxon>Pseudomonadota</taxon>
        <taxon>Alphaproteobacteria</taxon>
        <taxon>Sphingomonadales</taxon>
        <taxon>Erythrobacteraceae</taxon>
        <taxon>Alteraurantiacibacter</taxon>
    </lineage>
</organism>
<dbReference type="OrthoDB" id="7605214at2"/>
<sequence length="196" mass="21322">MADSAGIGHVTQSLEGALRAAVSNSGPFSGTVIDLRCPTEIDTPAAGAMTLSLWLYRVRRFDDMENRPPSVDANGRLVPAPLPLVLHYLLTPFAAGELARQRLLGHAMQAMHAQAQLGTEFTRAALLGPLDSAIGIHLEQQSFEEATRVWHALNEVYRLSVSYFVQYVPIEASRSFAQGSPVLDRSLRTAAIEEVL</sequence>
<dbReference type="RefSeq" id="WP_136694117.1">
    <property type="nucleotide sequence ID" value="NZ_SSHH01000003.1"/>
</dbReference>
<dbReference type="AlphaFoldDB" id="A0A4V4U8Y2"/>
<comment type="caution">
    <text evidence="2">The sequence shown here is derived from an EMBL/GenBank/DDBJ whole genome shotgun (WGS) entry which is preliminary data.</text>
</comment>
<gene>
    <name evidence="2" type="ORF">E5222_12480</name>
</gene>
<name>A0A4V4U8Y2_9SPHN</name>
<dbReference type="EMBL" id="SSHH01000003">
    <property type="protein sequence ID" value="TIX49640.1"/>
    <property type="molecule type" value="Genomic_DNA"/>
</dbReference>
<evidence type="ECO:0000313" key="3">
    <source>
        <dbReference type="Proteomes" id="UP000309389"/>
    </source>
</evidence>
<evidence type="ECO:0000313" key="2">
    <source>
        <dbReference type="EMBL" id="TIX49640.1"/>
    </source>
</evidence>
<dbReference type="InterPro" id="IPR025351">
    <property type="entry name" value="Pvc16_N"/>
</dbReference>